<dbReference type="SUPFAM" id="SSF103473">
    <property type="entry name" value="MFS general substrate transporter"/>
    <property type="match status" value="1"/>
</dbReference>
<feature type="transmembrane region" description="Helical" evidence="6">
    <location>
        <begin position="249"/>
        <end position="270"/>
    </location>
</feature>
<reference evidence="8" key="1">
    <citation type="submission" date="2022-12" db="EMBL/GenBank/DDBJ databases">
        <title>Genome sequence of HCMS5-2.</title>
        <authorList>
            <person name="Woo H."/>
        </authorList>
    </citation>
    <scope>NUCLEOTIDE SEQUENCE</scope>
    <source>
        <strain evidence="8">HCMS5-2</strain>
    </source>
</reference>
<evidence type="ECO:0000313" key="9">
    <source>
        <dbReference type="Proteomes" id="UP001144347"/>
    </source>
</evidence>
<evidence type="ECO:0000256" key="4">
    <source>
        <dbReference type="ARBA" id="ARBA00022989"/>
    </source>
</evidence>
<gene>
    <name evidence="8" type="ORF">O0955_14220</name>
</gene>
<comment type="caution">
    <text evidence="8">The sequence shown here is derived from an EMBL/GenBank/DDBJ whole genome shotgun (WGS) entry which is preliminary data.</text>
</comment>
<feature type="domain" description="Major facilitator superfamily (MFS) profile" evidence="7">
    <location>
        <begin position="6"/>
        <end position="406"/>
    </location>
</feature>
<feature type="transmembrane region" description="Helical" evidence="6">
    <location>
        <begin position="277"/>
        <end position="297"/>
    </location>
</feature>
<dbReference type="InterPro" id="IPR011701">
    <property type="entry name" value="MFS"/>
</dbReference>
<protein>
    <submittedName>
        <fullName evidence="8">MFS transporter</fullName>
    </submittedName>
</protein>
<feature type="transmembrane region" description="Helical" evidence="6">
    <location>
        <begin position="134"/>
        <end position="154"/>
    </location>
</feature>
<dbReference type="RefSeq" id="WP_269428217.1">
    <property type="nucleotide sequence ID" value="NZ_JAPWGM010000005.1"/>
</dbReference>
<name>A0ABT4LB62_9SPHI</name>
<feature type="transmembrane region" description="Helical" evidence="6">
    <location>
        <begin position="208"/>
        <end position="229"/>
    </location>
</feature>
<dbReference type="PANTHER" id="PTHR43702">
    <property type="entry name" value="L-FUCOSE-PROTON SYMPORTER"/>
    <property type="match status" value="1"/>
</dbReference>
<keyword evidence="2" id="KW-1003">Cell membrane</keyword>
<evidence type="ECO:0000259" key="7">
    <source>
        <dbReference type="PROSITE" id="PS50850"/>
    </source>
</evidence>
<dbReference type="Pfam" id="PF07690">
    <property type="entry name" value="MFS_1"/>
    <property type="match status" value="1"/>
</dbReference>
<dbReference type="PROSITE" id="PS50850">
    <property type="entry name" value="MFS"/>
    <property type="match status" value="1"/>
</dbReference>
<keyword evidence="3 6" id="KW-0812">Transmembrane</keyword>
<evidence type="ECO:0000256" key="3">
    <source>
        <dbReference type="ARBA" id="ARBA00022692"/>
    </source>
</evidence>
<feature type="transmembrane region" description="Helical" evidence="6">
    <location>
        <begin position="317"/>
        <end position="342"/>
    </location>
</feature>
<dbReference type="Gene3D" id="1.20.1250.20">
    <property type="entry name" value="MFS general substrate transporter like domains"/>
    <property type="match status" value="2"/>
</dbReference>
<evidence type="ECO:0000256" key="6">
    <source>
        <dbReference type="SAM" id="Phobius"/>
    </source>
</evidence>
<feature type="transmembrane region" description="Helical" evidence="6">
    <location>
        <begin position="51"/>
        <end position="69"/>
    </location>
</feature>
<keyword evidence="9" id="KW-1185">Reference proteome</keyword>
<evidence type="ECO:0000256" key="5">
    <source>
        <dbReference type="ARBA" id="ARBA00023136"/>
    </source>
</evidence>
<keyword evidence="5 6" id="KW-0472">Membrane</keyword>
<evidence type="ECO:0000313" key="8">
    <source>
        <dbReference type="EMBL" id="MCZ4245161.1"/>
    </source>
</evidence>
<keyword evidence="4 6" id="KW-1133">Transmembrane helix</keyword>
<feature type="transmembrane region" description="Helical" evidence="6">
    <location>
        <begin position="354"/>
        <end position="377"/>
    </location>
</feature>
<accession>A0ABT4LB62</accession>
<feature type="transmembrane region" description="Helical" evidence="6">
    <location>
        <begin position="383"/>
        <end position="401"/>
    </location>
</feature>
<evidence type="ECO:0000256" key="1">
    <source>
        <dbReference type="ARBA" id="ARBA00004429"/>
    </source>
</evidence>
<feature type="transmembrane region" description="Helical" evidence="6">
    <location>
        <begin position="12"/>
        <end position="31"/>
    </location>
</feature>
<feature type="transmembrane region" description="Helical" evidence="6">
    <location>
        <begin position="166"/>
        <end position="187"/>
    </location>
</feature>
<dbReference type="InterPro" id="IPR020846">
    <property type="entry name" value="MFS_dom"/>
</dbReference>
<dbReference type="InterPro" id="IPR050375">
    <property type="entry name" value="MFS_TsgA-like"/>
</dbReference>
<proteinExistence type="predicted"/>
<organism evidence="8 9">
    <name type="scientific">Pedobacter punctiformis</name>
    <dbReference type="NCBI Taxonomy" id="3004097"/>
    <lineage>
        <taxon>Bacteria</taxon>
        <taxon>Pseudomonadati</taxon>
        <taxon>Bacteroidota</taxon>
        <taxon>Sphingobacteriia</taxon>
        <taxon>Sphingobacteriales</taxon>
        <taxon>Sphingobacteriaceae</taxon>
        <taxon>Pedobacter</taxon>
    </lineage>
</organism>
<dbReference type="PANTHER" id="PTHR43702:SF11">
    <property type="entry name" value="L-FUCOSE-PROTON SYMPORTER"/>
    <property type="match status" value="1"/>
</dbReference>
<sequence>MEFLKIKISVLINYLLFGVLLNSVGTVILQSQRYYKVSASSASILEAFKDITIALVSFLVASFITRIGYKKSMQIGLAAVAVTCVVIPSLKTFIAIKILFAVTGASFALIKISVFGSIGLITKNEKEHISFMNFIESFFMVGILSGYFLFSYFIDDSDASSPRWFQVYYLIGFLYAVALILLTLSPLNESAIKPAADLTANQSFVNMFKLLMLPLVISFIACAFLYVLVEQSIMSWLPSFNNKVLHLPSSFSILMASILAGTTALGRFLAGLVLKKISWYVCLGACLAAAALLVLITMPLAANTVQHNIITWKDIPLVAYVFPLIGFFLAPIYPAINSLVLASLPKNQHAAMSGLIVIFSALGGTLGSLITGNIFQYYGGKEAFYFSLFPISILAIALLFFNKLKKTVVPDLIKD</sequence>
<dbReference type="EMBL" id="JAPWGM010000005">
    <property type="protein sequence ID" value="MCZ4245161.1"/>
    <property type="molecule type" value="Genomic_DNA"/>
</dbReference>
<feature type="transmembrane region" description="Helical" evidence="6">
    <location>
        <begin position="100"/>
        <end position="122"/>
    </location>
</feature>
<feature type="transmembrane region" description="Helical" evidence="6">
    <location>
        <begin position="76"/>
        <end position="94"/>
    </location>
</feature>
<dbReference type="InterPro" id="IPR036259">
    <property type="entry name" value="MFS_trans_sf"/>
</dbReference>
<comment type="subcellular location">
    <subcellularLocation>
        <location evidence="1">Cell inner membrane</location>
        <topology evidence="1">Multi-pass membrane protein</topology>
    </subcellularLocation>
</comment>
<dbReference type="Proteomes" id="UP001144347">
    <property type="component" value="Unassembled WGS sequence"/>
</dbReference>
<evidence type="ECO:0000256" key="2">
    <source>
        <dbReference type="ARBA" id="ARBA00022475"/>
    </source>
</evidence>